<keyword evidence="3" id="KW-1185">Reference proteome</keyword>
<keyword evidence="1" id="KW-0732">Signal</keyword>
<feature type="signal peptide" evidence="1">
    <location>
        <begin position="1"/>
        <end position="29"/>
    </location>
</feature>
<sequence>MPSTRRTLSCTGPIVALLCLISLAIPTIAHPTSGTRIFRTPTQYQLHVPEPNNGNTFAILPKPGQSKSACSEHLQTNAPSDQLSSGEPLFSPDSACTILQTSTSDTNSHSTYPVATLHDLTSQDNWAIDIFCTTHSNAPSAVDVQMLSSNLADAHRRMARCVDDRDERRTCTTLDAVGSGAVNYCKLVGPGQSASSPSSGHPCAVQSWVVAAVKVLCGMRFDNEEKAQGYGRINGVGEGGIVDVFGSRRLEW</sequence>
<name>A0A3N4HML5_ASCIM</name>
<evidence type="ECO:0000313" key="3">
    <source>
        <dbReference type="Proteomes" id="UP000275078"/>
    </source>
</evidence>
<dbReference type="EMBL" id="ML119772">
    <property type="protein sequence ID" value="RPA75062.1"/>
    <property type="molecule type" value="Genomic_DNA"/>
</dbReference>
<gene>
    <name evidence="2" type="ORF">BJ508DRAFT_418305</name>
</gene>
<feature type="chain" id="PRO_5017964827" description="Ecp2 effector protein domain-containing protein" evidence="1">
    <location>
        <begin position="30"/>
        <end position="252"/>
    </location>
</feature>
<dbReference type="Proteomes" id="UP000275078">
    <property type="component" value="Unassembled WGS sequence"/>
</dbReference>
<reference evidence="2 3" key="1">
    <citation type="journal article" date="2018" name="Nat. Ecol. Evol.">
        <title>Pezizomycetes genomes reveal the molecular basis of ectomycorrhizal truffle lifestyle.</title>
        <authorList>
            <person name="Murat C."/>
            <person name="Payen T."/>
            <person name="Noel B."/>
            <person name="Kuo A."/>
            <person name="Morin E."/>
            <person name="Chen J."/>
            <person name="Kohler A."/>
            <person name="Krizsan K."/>
            <person name="Balestrini R."/>
            <person name="Da Silva C."/>
            <person name="Montanini B."/>
            <person name="Hainaut M."/>
            <person name="Levati E."/>
            <person name="Barry K.W."/>
            <person name="Belfiori B."/>
            <person name="Cichocki N."/>
            <person name="Clum A."/>
            <person name="Dockter R.B."/>
            <person name="Fauchery L."/>
            <person name="Guy J."/>
            <person name="Iotti M."/>
            <person name="Le Tacon F."/>
            <person name="Lindquist E.A."/>
            <person name="Lipzen A."/>
            <person name="Malagnac F."/>
            <person name="Mello A."/>
            <person name="Molinier V."/>
            <person name="Miyauchi S."/>
            <person name="Poulain J."/>
            <person name="Riccioni C."/>
            <person name="Rubini A."/>
            <person name="Sitrit Y."/>
            <person name="Splivallo R."/>
            <person name="Traeger S."/>
            <person name="Wang M."/>
            <person name="Zifcakova L."/>
            <person name="Wipf D."/>
            <person name="Zambonelli A."/>
            <person name="Paolocci F."/>
            <person name="Nowrousian M."/>
            <person name="Ottonello S."/>
            <person name="Baldrian P."/>
            <person name="Spatafora J.W."/>
            <person name="Henrissat B."/>
            <person name="Nagy L.G."/>
            <person name="Aury J.M."/>
            <person name="Wincker P."/>
            <person name="Grigoriev I.V."/>
            <person name="Bonfante P."/>
            <person name="Martin F.M."/>
        </authorList>
    </citation>
    <scope>NUCLEOTIDE SEQUENCE [LARGE SCALE GENOMIC DNA]</scope>
    <source>
        <strain evidence="2 3">RN42</strain>
    </source>
</reference>
<protein>
    <recommendedName>
        <fullName evidence="4">Ecp2 effector protein domain-containing protein</fullName>
    </recommendedName>
</protein>
<evidence type="ECO:0008006" key="4">
    <source>
        <dbReference type="Google" id="ProtNLM"/>
    </source>
</evidence>
<dbReference type="AlphaFoldDB" id="A0A3N4HML5"/>
<proteinExistence type="predicted"/>
<evidence type="ECO:0000313" key="2">
    <source>
        <dbReference type="EMBL" id="RPA75062.1"/>
    </source>
</evidence>
<accession>A0A3N4HML5</accession>
<evidence type="ECO:0000256" key="1">
    <source>
        <dbReference type="SAM" id="SignalP"/>
    </source>
</evidence>
<organism evidence="2 3">
    <name type="scientific">Ascobolus immersus RN42</name>
    <dbReference type="NCBI Taxonomy" id="1160509"/>
    <lineage>
        <taxon>Eukaryota</taxon>
        <taxon>Fungi</taxon>
        <taxon>Dikarya</taxon>
        <taxon>Ascomycota</taxon>
        <taxon>Pezizomycotina</taxon>
        <taxon>Pezizomycetes</taxon>
        <taxon>Pezizales</taxon>
        <taxon>Ascobolaceae</taxon>
        <taxon>Ascobolus</taxon>
    </lineage>
</organism>